<dbReference type="GO" id="GO:0051539">
    <property type="term" value="F:4 iron, 4 sulfur cluster binding"/>
    <property type="evidence" value="ECO:0007669"/>
    <property type="project" value="TreeGrafter"/>
</dbReference>
<evidence type="ECO:0000256" key="2">
    <source>
        <dbReference type="ARBA" id="ARBA00022723"/>
    </source>
</evidence>
<keyword evidence="3" id="KW-0408">Iron</keyword>
<evidence type="ECO:0000256" key="1">
    <source>
        <dbReference type="ARBA" id="ARBA00007888"/>
    </source>
</evidence>
<dbReference type="NCBIfam" id="TIGR00075">
    <property type="entry name" value="hypD"/>
    <property type="match status" value="1"/>
</dbReference>
<sequence length="344" mass="38157">MNDIINQIKNNLHLPISLMEVCGTHTMAIAKSGIRKMLPENLKLLSGPGCPVCVTPQEVIDWSIELAKRKEVIITTFGDMVRVPGTEGSLEIYHPVVVYSVRDSLNIARENPKKDVVFIGVGFETTSPTVAATILEACAKNIKNFYVIPAFKLIPPALEFIVRSPRIKVNGFILPGHVSTIIGSKPYESIAKKYHIPGCITGFEPIDILMGIKDIVEQIINKEARIDIEYKRVVKPEGNQVAIKMLEKVFKTVDSSWRGIGQITKSGLTLKKEFERFDATKRYDIKVLKSEEPKGCQCGKILLGVKIPPECPLFGKKCTPGNPIGACMVSSEGSCAAYYRYRDY</sequence>
<reference evidence="4" key="1">
    <citation type="journal article" date="2020" name="mSystems">
        <title>Genome- and Community-Level Interaction Insights into Carbon Utilization and Element Cycling Functions of Hydrothermarchaeota in Hydrothermal Sediment.</title>
        <authorList>
            <person name="Zhou Z."/>
            <person name="Liu Y."/>
            <person name="Xu W."/>
            <person name="Pan J."/>
            <person name="Luo Z.H."/>
            <person name="Li M."/>
        </authorList>
    </citation>
    <scope>NUCLEOTIDE SEQUENCE [LARGE SCALE GENOMIC DNA]</scope>
    <source>
        <strain evidence="4">SpSt-783</strain>
    </source>
</reference>
<name>A0A7C6AFH0_UNCW3</name>
<dbReference type="GO" id="GO:0005506">
    <property type="term" value="F:iron ion binding"/>
    <property type="evidence" value="ECO:0007669"/>
    <property type="project" value="TreeGrafter"/>
</dbReference>
<dbReference type="Gene3D" id="6.10.20.100">
    <property type="match status" value="1"/>
</dbReference>
<accession>A0A7C6AFH0</accession>
<keyword evidence="2" id="KW-0479">Metal-binding</keyword>
<dbReference type="EMBL" id="DTHJ01000095">
    <property type="protein sequence ID" value="HHS62877.1"/>
    <property type="molecule type" value="Genomic_DNA"/>
</dbReference>
<dbReference type="GO" id="GO:0051604">
    <property type="term" value="P:protein maturation"/>
    <property type="evidence" value="ECO:0007669"/>
    <property type="project" value="TreeGrafter"/>
</dbReference>
<dbReference type="InterPro" id="IPR042243">
    <property type="entry name" value="HypD_1"/>
</dbReference>
<evidence type="ECO:0000256" key="3">
    <source>
        <dbReference type="ARBA" id="ARBA00023004"/>
    </source>
</evidence>
<comment type="caution">
    <text evidence="4">The sequence shown here is derived from an EMBL/GenBank/DDBJ whole genome shotgun (WGS) entry which is preliminary data.</text>
</comment>
<dbReference type="InterPro" id="IPR002780">
    <property type="entry name" value="Hyd_form_HypD"/>
</dbReference>
<gene>
    <name evidence="4" type="primary">hypD</name>
    <name evidence="4" type="ORF">ENV70_04595</name>
</gene>
<dbReference type="Pfam" id="PF01924">
    <property type="entry name" value="HypD"/>
    <property type="match status" value="1"/>
</dbReference>
<evidence type="ECO:0000313" key="4">
    <source>
        <dbReference type="EMBL" id="HHS62877.1"/>
    </source>
</evidence>
<dbReference type="InterPro" id="IPR042244">
    <property type="entry name" value="HypD_2_sf"/>
</dbReference>
<dbReference type="Gene3D" id="3.40.50.11750">
    <property type="entry name" value="HypD, alpha/beta domain 1"/>
    <property type="match status" value="2"/>
</dbReference>
<dbReference type="PIRSF" id="PIRSF005622">
    <property type="entry name" value="Hydrgn_mat_hypD"/>
    <property type="match status" value="1"/>
</dbReference>
<protein>
    <submittedName>
        <fullName evidence="4">Hydrogenase formation protein HypD</fullName>
    </submittedName>
</protein>
<comment type="similarity">
    <text evidence="1">Belongs to the HypD family.</text>
</comment>
<dbReference type="GO" id="GO:0070025">
    <property type="term" value="F:carbon monoxide binding"/>
    <property type="evidence" value="ECO:0007669"/>
    <property type="project" value="TreeGrafter"/>
</dbReference>
<dbReference type="AlphaFoldDB" id="A0A7C6AFH0"/>
<dbReference type="PANTHER" id="PTHR30149">
    <property type="entry name" value="HYDROGENASE PROTEIN ASSEMBLY PROTEIN HYPD"/>
    <property type="match status" value="1"/>
</dbReference>
<dbReference type="PANTHER" id="PTHR30149:SF0">
    <property type="entry name" value="HYDROGENASE MATURATION FACTOR HYPD"/>
    <property type="match status" value="1"/>
</dbReference>
<proteinExistence type="inferred from homology"/>
<organism evidence="4">
    <name type="scientific">candidate division WOR-3 bacterium</name>
    <dbReference type="NCBI Taxonomy" id="2052148"/>
    <lineage>
        <taxon>Bacteria</taxon>
        <taxon>Bacteria division WOR-3</taxon>
    </lineage>
</organism>